<proteinExistence type="predicted"/>
<dbReference type="STRING" id="1860102.ACCAA_290035"/>
<protein>
    <submittedName>
        <fullName evidence="1">Uncharacterized protein</fullName>
    </submittedName>
</protein>
<gene>
    <name evidence="1" type="ORF">ACCAA_290035</name>
</gene>
<organism evidence="1 2">
    <name type="scientific">Candidatus Accumulibacter aalborgensis</name>
    <dbReference type="NCBI Taxonomy" id="1860102"/>
    <lineage>
        <taxon>Bacteria</taxon>
        <taxon>Pseudomonadati</taxon>
        <taxon>Pseudomonadota</taxon>
        <taxon>Betaproteobacteria</taxon>
        <taxon>Candidatus Accumulibacter</taxon>
    </lineage>
</organism>
<accession>A0A1A8XLH6</accession>
<dbReference type="Proteomes" id="UP000199169">
    <property type="component" value="Unassembled WGS sequence"/>
</dbReference>
<dbReference type="EMBL" id="FLQX01000104">
    <property type="protein sequence ID" value="SBT06024.1"/>
    <property type="molecule type" value="Genomic_DNA"/>
</dbReference>
<evidence type="ECO:0000313" key="1">
    <source>
        <dbReference type="EMBL" id="SBT06024.1"/>
    </source>
</evidence>
<name>A0A1A8XLH6_9PROT</name>
<evidence type="ECO:0000313" key="2">
    <source>
        <dbReference type="Proteomes" id="UP000199169"/>
    </source>
</evidence>
<dbReference type="AlphaFoldDB" id="A0A1A8XLH6"/>
<sequence>MACSGAFVGALAVAGDLLADPGALAPADVDVLLAWRCPPVLAPGCEATLAAGLAAVLAPVRAGGLLTGLATVLAIGFGGGAASPKATDASSSSAALGTARLVAQDKDKAAASRPCTRLLMVLLITKPLDLVVYCPGSMDQ</sequence>
<reference evidence="1 2" key="1">
    <citation type="submission" date="2016-06" db="EMBL/GenBank/DDBJ databases">
        <authorList>
            <person name="Kjaerup R.B."/>
            <person name="Dalgaard T.S."/>
            <person name="Juul-Madsen H.R."/>
        </authorList>
    </citation>
    <scope>NUCLEOTIDE SEQUENCE [LARGE SCALE GENOMIC DNA]</scope>
    <source>
        <strain evidence="1">3</strain>
    </source>
</reference>
<keyword evidence="2" id="KW-1185">Reference proteome</keyword>